<evidence type="ECO:0000256" key="5">
    <source>
        <dbReference type="ARBA" id="ARBA00022741"/>
    </source>
</evidence>
<evidence type="ECO:0000313" key="14">
    <source>
        <dbReference type="EMBL" id="GAU93473.1"/>
    </source>
</evidence>
<dbReference type="PROSITE" id="PS00107">
    <property type="entry name" value="PROTEIN_KINASE_ATP"/>
    <property type="match status" value="1"/>
</dbReference>
<evidence type="ECO:0000259" key="13">
    <source>
        <dbReference type="PROSITE" id="PS50011"/>
    </source>
</evidence>
<dbReference type="EC" id="2.7.11.22" evidence="2"/>
<comment type="catalytic activity">
    <reaction evidence="8">
        <text>L-threonyl-[protein] + ATP = O-phospho-L-threonyl-[protein] + ADP + H(+)</text>
        <dbReference type="Rhea" id="RHEA:46608"/>
        <dbReference type="Rhea" id="RHEA-COMP:11060"/>
        <dbReference type="Rhea" id="RHEA-COMP:11605"/>
        <dbReference type="ChEBI" id="CHEBI:15378"/>
        <dbReference type="ChEBI" id="CHEBI:30013"/>
        <dbReference type="ChEBI" id="CHEBI:30616"/>
        <dbReference type="ChEBI" id="CHEBI:61977"/>
        <dbReference type="ChEBI" id="CHEBI:456216"/>
        <dbReference type="EC" id="2.7.11.22"/>
    </reaction>
</comment>
<dbReference type="PANTHER" id="PTHR24056">
    <property type="entry name" value="CELL DIVISION PROTEIN KINASE"/>
    <property type="match status" value="1"/>
</dbReference>
<dbReference type="FunFam" id="3.30.200.20:FF:000007">
    <property type="entry name" value="Cyclin-dependent kinase 14, putative"/>
    <property type="match status" value="1"/>
</dbReference>
<accession>A0A1D1V3X2</accession>
<name>A0A1D1V3X2_RAMVA</name>
<dbReference type="InterPro" id="IPR000719">
    <property type="entry name" value="Prot_kinase_dom"/>
</dbReference>
<proteinExistence type="inferred from homology"/>
<evidence type="ECO:0000256" key="3">
    <source>
        <dbReference type="ARBA" id="ARBA00022527"/>
    </source>
</evidence>
<keyword evidence="6" id="KW-0418">Kinase</keyword>
<dbReference type="InterPro" id="IPR011009">
    <property type="entry name" value="Kinase-like_dom_sf"/>
</dbReference>
<keyword evidence="4" id="KW-0808">Transferase</keyword>
<dbReference type="GO" id="GO:0004693">
    <property type="term" value="F:cyclin-dependent protein serine/threonine kinase activity"/>
    <property type="evidence" value="ECO:0007669"/>
    <property type="project" value="UniProtKB-EC"/>
</dbReference>
<dbReference type="GO" id="GO:0005524">
    <property type="term" value="F:ATP binding"/>
    <property type="evidence" value="ECO:0007669"/>
    <property type="project" value="UniProtKB-UniRule"/>
</dbReference>
<dbReference type="InterPro" id="IPR050108">
    <property type="entry name" value="CDK"/>
</dbReference>
<feature type="region of interest" description="Disordered" evidence="12">
    <location>
        <begin position="34"/>
        <end position="70"/>
    </location>
</feature>
<dbReference type="SUPFAM" id="SSF56112">
    <property type="entry name" value="Protein kinase-like (PK-like)"/>
    <property type="match status" value="1"/>
</dbReference>
<evidence type="ECO:0000256" key="10">
    <source>
        <dbReference type="PROSITE-ProRule" id="PRU10141"/>
    </source>
</evidence>
<dbReference type="Gene3D" id="3.30.200.20">
    <property type="entry name" value="Phosphorylase Kinase, domain 1"/>
    <property type="match status" value="1"/>
</dbReference>
<dbReference type="AlphaFoldDB" id="A0A1D1V3X2"/>
<dbReference type="InterPro" id="IPR017441">
    <property type="entry name" value="Protein_kinase_ATP_BS"/>
</dbReference>
<organism evidence="14 15">
    <name type="scientific">Ramazzottius varieornatus</name>
    <name type="common">Water bear</name>
    <name type="synonym">Tardigrade</name>
    <dbReference type="NCBI Taxonomy" id="947166"/>
    <lineage>
        <taxon>Eukaryota</taxon>
        <taxon>Metazoa</taxon>
        <taxon>Ecdysozoa</taxon>
        <taxon>Tardigrada</taxon>
        <taxon>Eutardigrada</taxon>
        <taxon>Parachela</taxon>
        <taxon>Hypsibioidea</taxon>
        <taxon>Ramazzottiidae</taxon>
        <taxon>Ramazzottius</taxon>
    </lineage>
</organism>
<dbReference type="EMBL" id="BDGG01000002">
    <property type="protein sequence ID" value="GAU93473.1"/>
    <property type="molecule type" value="Genomic_DNA"/>
</dbReference>
<keyword evidence="7 10" id="KW-0067">ATP-binding</keyword>
<evidence type="ECO:0000256" key="6">
    <source>
        <dbReference type="ARBA" id="ARBA00022777"/>
    </source>
</evidence>
<evidence type="ECO:0000313" key="15">
    <source>
        <dbReference type="Proteomes" id="UP000186922"/>
    </source>
</evidence>
<evidence type="ECO:0000256" key="12">
    <source>
        <dbReference type="SAM" id="MobiDB-lite"/>
    </source>
</evidence>
<evidence type="ECO:0000256" key="2">
    <source>
        <dbReference type="ARBA" id="ARBA00012425"/>
    </source>
</evidence>
<dbReference type="PROSITE" id="PS00108">
    <property type="entry name" value="PROTEIN_KINASE_ST"/>
    <property type="match status" value="1"/>
</dbReference>
<evidence type="ECO:0000256" key="1">
    <source>
        <dbReference type="ARBA" id="ARBA00006485"/>
    </source>
</evidence>
<comment type="similarity">
    <text evidence="1">Belongs to the protein kinase superfamily. CMGC Ser/Thr protein kinase family. CDC2/CDKX subfamily.</text>
</comment>
<dbReference type="Pfam" id="PF00069">
    <property type="entry name" value="Pkinase"/>
    <property type="match status" value="1"/>
</dbReference>
<evidence type="ECO:0000256" key="7">
    <source>
        <dbReference type="ARBA" id="ARBA00022840"/>
    </source>
</evidence>
<comment type="catalytic activity">
    <reaction evidence="9">
        <text>L-seryl-[protein] + ATP = O-phospho-L-seryl-[protein] + ADP + H(+)</text>
        <dbReference type="Rhea" id="RHEA:17989"/>
        <dbReference type="Rhea" id="RHEA-COMP:9863"/>
        <dbReference type="Rhea" id="RHEA-COMP:11604"/>
        <dbReference type="ChEBI" id="CHEBI:15378"/>
        <dbReference type="ChEBI" id="CHEBI:29999"/>
        <dbReference type="ChEBI" id="CHEBI:30616"/>
        <dbReference type="ChEBI" id="CHEBI:83421"/>
        <dbReference type="ChEBI" id="CHEBI:456216"/>
        <dbReference type="EC" id="2.7.11.22"/>
    </reaction>
</comment>
<dbReference type="InterPro" id="IPR008271">
    <property type="entry name" value="Ser/Thr_kinase_AS"/>
</dbReference>
<evidence type="ECO:0000256" key="4">
    <source>
        <dbReference type="ARBA" id="ARBA00022679"/>
    </source>
</evidence>
<dbReference type="FunFam" id="1.10.510.10:FF:000611">
    <property type="entry name" value="CMGC family protein kinase"/>
    <property type="match status" value="1"/>
</dbReference>
<keyword evidence="5 10" id="KW-0547">Nucleotide-binding</keyword>
<dbReference type="SMART" id="SM00220">
    <property type="entry name" value="S_TKc"/>
    <property type="match status" value="1"/>
</dbReference>
<sequence>MKRIRRRLKAALYSQENRVVEEELSSQLEEHLHCNNGAGRENGAVPEYPRYGSDGESEVQSGGSEEVVTTTPVEHVVVRRRPKTLRTGEESSIAPGCPFSQRRLNVQDISKRLSLPADLNVPDSFLAKHIGPESPLDGPLTRKLRRTSLSELGFGKLETYVKLEKLGEGTYATVYKGKSRLTEGLVALKEIRLEHDEGAPCTAIREVSLLRDLRHANIVTLHDIIHTEISLVLVFEYVESDLKSYMERYNNCLNVKNVRLFLFQLLRGLNYCHKRRVLHRDLKPQNLLISDRGELKLADFGLARAKSVPTKTFSNEVVTLWYRPPDILLGATDYTTHIDMWGVGCIFFEMATGRPMFPGSTVEDELMLIFKMLGTPTEFEWPDILENEDFKALRLPVFEPQPLINQASRLNVDGLELLTRFLCYNVRQRVTAGDAMRHGYFRSLGVAVHRLDDNESIFSVPSIVLEKEHLPHFSLTASTTNGKPRRQSMLL</sequence>
<dbReference type="Proteomes" id="UP000186922">
    <property type="component" value="Unassembled WGS sequence"/>
</dbReference>
<dbReference type="STRING" id="947166.A0A1D1V3X2"/>
<evidence type="ECO:0000256" key="11">
    <source>
        <dbReference type="RuleBase" id="RU000304"/>
    </source>
</evidence>
<gene>
    <name evidence="14" type="primary">RvY_05408-1</name>
    <name evidence="14" type="synonym">RvY_05408.1</name>
    <name evidence="14" type="ORF">RvY_05408</name>
</gene>
<reference evidence="14 15" key="1">
    <citation type="journal article" date="2016" name="Nat. Commun.">
        <title>Extremotolerant tardigrade genome and improved radiotolerance of human cultured cells by tardigrade-unique protein.</title>
        <authorList>
            <person name="Hashimoto T."/>
            <person name="Horikawa D.D."/>
            <person name="Saito Y."/>
            <person name="Kuwahara H."/>
            <person name="Kozuka-Hata H."/>
            <person name="Shin-I T."/>
            <person name="Minakuchi Y."/>
            <person name="Ohishi K."/>
            <person name="Motoyama A."/>
            <person name="Aizu T."/>
            <person name="Enomoto A."/>
            <person name="Kondo K."/>
            <person name="Tanaka S."/>
            <person name="Hara Y."/>
            <person name="Koshikawa S."/>
            <person name="Sagara H."/>
            <person name="Miura T."/>
            <person name="Yokobori S."/>
            <person name="Miyagawa K."/>
            <person name="Suzuki Y."/>
            <person name="Kubo T."/>
            <person name="Oyama M."/>
            <person name="Kohara Y."/>
            <person name="Fujiyama A."/>
            <person name="Arakawa K."/>
            <person name="Katayama T."/>
            <person name="Toyoda A."/>
            <person name="Kunieda T."/>
        </authorList>
    </citation>
    <scope>NUCLEOTIDE SEQUENCE [LARGE SCALE GENOMIC DNA]</scope>
    <source>
        <strain evidence="14 15">YOKOZUNA-1</strain>
    </source>
</reference>
<keyword evidence="3 11" id="KW-0723">Serine/threonine-protein kinase</keyword>
<feature type="compositionally biased region" description="Low complexity" evidence="12">
    <location>
        <begin position="52"/>
        <end position="70"/>
    </location>
</feature>
<evidence type="ECO:0000256" key="9">
    <source>
        <dbReference type="ARBA" id="ARBA00048367"/>
    </source>
</evidence>
<dbReference type="GO" id="GO:0005737">
    <property type="term" value="C:cytoplasm"/>
    <property type="evidence" value="ECO:0007669"/>
    <property type="project" value="TreeGrafter"/>
</dbReference>
<comment type="caution">
    <text evidence="14">The sequence shown here is derived from an EMBL/GenBank/DDBJ whole genome shotgun (WGS) entry which is preliminary data.</text>
</comment>
<dbReference type="GO" id="GO:0005634">
    <property type="term" value="C:nucleus"/>
    <property type="evidence" value="ECO:0007669"/>
    <property type="project" value="TreeGrafter"/>
</dbReference>
<feature type="binding site" evidence="10">
    <location>
        <position position="189"/>
    </location>
    <ligand>
        <name>ATP</name>
        <dbReference type="ChEBI" id="CHEBI:30616"/>
    </ligand>
</feature>
<dbReference type="Gene3D" id="1.10.510.10">
    <property type="entry name" value="Transferase(Phosphotransferase) domain 1"/>
    <property type="match status" value="1"/>
</dbReference>
<evidence type="ECO:0000256" key="8">
    <source>
        <dbReference type="ARBA" id="ARBA00047811"/>
    </source>
</evidence>
<dbReference type="PANTHER" id="PTHR24056:SF246">
    <property type="entry name" value="ECDYSONE-INDUCED PROTEIN 63E, ISOFORM N"/>
    <property type="match status" value="1"/>
</dbReference>
<feature type="domain" description="Protein kinase" evidence="13">
    <location>
        <begin position="160"/>
        <end position="441"/>
    </location>
</feature>
<keyword evidence="15" id="KW-1185">Reference proteome</keyword>
<dbReference type="OrthoDB" id="1732493at2759"/>
<dbReference type="PROSITE" id="PS50011">
    <property type="entry name" value="PROTEIN_KINASE_DOM"/>
    <property type="match status" value="1"/>
</dbReference>
<protein>
    <recommendedName>
        <fullName evidence="2">cyclin-dependent kinase</fullName>
        <ecNumber evidence="2">2.7.11.22</ecNumber>
    </recommendedName>
</protein>